<dbReference type="AlphaFoldDB" id="A0A2A6FU08"/>
<dbReference type="Gene3D" id="3.40.50.880">
    <property type="match status" value="1"/>
</dbReference>
<dbReference type="Pfam" id="PF01965">
    <property type="entry name" value="DJ-1_PfpI"/>
    <property type="match status" value="1"/>
</dbReference>
<dbReference type="Pfam" id="PF12833">
    <property type="entry name" value="HTH_18"/>
    <property type="match status" value="1"/>
</dbReference>
<gene>
    <name evidence="5" type="ORF">B5766_03135</name>
</gene>
<name>A0A2A6FU08_9MICO</name>
<dbReference type="SUPFAM" id="SSF46689">
    <property type="entry name" value="Homeodomain-like"/>
    <property type="match status" value="2"/>
</dbReference>
<dbReference type="Gene3D" id="1.10.10.60">
    <property type="entry name" value="Homeodomain-like"/>
    <property type="match status" value="1"/>
</dbReference>
<comment type="caution">
    <text evidence="5">The sequence shown here is derived from an EMBL/GenBank/DDBJ whole genome shotgun (WGS) entry which is preliminary data.</text>
</comment>
<evidence type="ECO:0000259" key="4">
    <source>
        <dbReference type="PROSITE" id="PS01124"/>
    </source>
</evidence>
<dbReference type="CDD" id="cd03137">
    <property type="entry name" value="GATase1_AraC_1"/>
    <property type="match status" value="1"/>
</dbReference>
<dbReference type="SUPFAM" id="SSF52317">
    <property type="entry name" value="Class I glutamine amidotransferase-like"/>
    <property type="match status" value="1"/>
</dbReference>
<accession>A0A2A6FU08</accession>
<dbReference type="GO" id="GO:0003700">
    <property type="term" value="F:DNA-binding transcription factor activity"/>
    <property type="evidence" value="ECO:0007669"/>
    <property type="project" value="InterPro"/>
</dbReference>
<keyword evidence="1" id="KW-0805">Transcription regulation</keyword>
<keyword evidence="3" id="KW-0804">Transcription</keyword>
<feature type="domain" description="HTH araC/xylS-type" evidence="4">
    <location>
        <begin position="217"/>
        <end position="315"/>
    </location>
</feature>
<evidence type="ECO:0000256" key="1">
    <source>
        <dbReference type="ARBA" id="ARBA00023015"/>
    </source>
</evidence>
<dbReference type="InterPro" id="IPR002818">
    <property type="entry name" value="DJ-1/PfpI"/>
</dbReference>
<dbReference type="PANTHER" id="PTHR43130">
    <property type="entry name" value="ARAC-FAMILY TRANSCRIPTIONAL REGULATOR"/>
    <property type="match status" value="1"/>
</dbReference>
<evidence type="ECO:0000256" key="3">
    <source>
        <dbReference type="ARBA" id="ARBA00023163"/>
    </source>
</evidence>
<dbReference type="PANTHER" id="PTHR43130:SF3">
    <property type="entry name" value="HTH-TYPE TRANSCRIPTIONAL REGULATOR RV1931C"/>
    <property type="match status" value="1"/>
</dbReference>
<dbReference type="InterPro" id="IPR029062">
    <property type="entry name" value="Class_I_gatase-like"/>
</dbReference>
<keyword evidence="2" id="KW-0238">DNA-binding</keyword>
<evidence type="ECO:0000313" key="6">
    <source>
        <dbReference type="Proteomes" id="UP000219994"/>
    </source>
</evidence>
<evidence type="ECO:0000256" key="2">
    <source>
        <dbReference type="ARBA" id="ARBA00023125"/>
    </source>
</evidence>
<dbReference type="GO" id="GO:0043565">
    <property type="term" value="F:sequence-specific DNA binding"/>
    <property type="evidence" value="ECO:0007669"/>
    <property type="project" value="InterPro"/>
</dbReference>
<organism evidence="5 6">
    <name type="scientific">Candidatus Lumbricidiphila eiseniae</name>
    <dbReference type="NCBI Taxonomy" id="1969409"/>
    <lineage>
        <taxon>Bacteria</taxon>
        <taxon>Bacillati</taxon>
        <taxon>Actinomycetota</taxon>
        <taxon>Actinomycetes</taxon>
        <taxon>Micrococcales</taxon>
        <taxon>Microbacteriaceae</taxon>
        <taxon>Candidatus Lumbricidiphila</taxon>
    </lineage>
</organism>
<proteinExistence type="predicted"/>
<dbReference type="InterPro" id="IPR052158">
    <property type="entry name" value="INH-QAR"/>
</dbReference>
<dbReference type="PROSITE" id="PS00041">
    <property type="entry name" value="HTH_ARAC_FAMILY_1"/>
    <property type="match status" value="1"/>
</dbReference>
<dbReference type="PROSITE" id="PS01124">
    <property type="entry name" value="HTH_ARAC_FAMILY_2"/>
    <property type="match status" value="1"/>
</dbReference>
<protein>
    <submittedName>
        <fullName evidence="5">AraC family transcriptional regulator</fullName>
    </submittedName>
</protein>
<dbReference type="InterPro" id="IPR009057">
    <property type="entry name" value="Homeodomain-like_sf"/>
</dbReference>
<dbReference type="InterPro" id="IPR018060">
    <property type="entry name" value="HTH_AraC"/>
</dbReference>
<dbReference type="InterPro" id="IPR018062">
    <property type="entry name" value="HTH_AraC-typ_CS"/>
</dbReference>
<reference evidence="6" key="1">
    <citation type="submission" date="2017-03" db="EMBL/GenBank/DDBJ databases">
        <authorList>
            <person name="Lund M.B."/>
        </authorList>
    </citation>
    <scope>NUCLEOTIDE SEQUENCE [LARGE SCALE GENOMIC DNA]</scope>
</reference>
<dbReference type="Proteomes" id="UP000219994">
    <property type="component" value="Unassembled WGS sequence"/>
</dbReference>
<evidence type="ECO:0000313" key="5">
    <source>
        <dbReference type="EMBL" id="PDQ36140.1"/>
    </source>
</evidence>
<dbReference type="EMBL" id="NAEP01000023">
    <property type="protein sequence ID" value="PDQ36140.1"/>
    <property type="molecule type" value="Genomic_DNA"/>
</dbReference>
<dbReference type="SMART" id="SM00342">
    <property type="entry name" value="HTH_ARAC"/>
    <property type="match status" value="1"/>
</dbReference>
<sequence>MHRIVVLASEGVLPFELGIATQLFGSALDENGEPLYEVITCSPDGGPIRTASDFTITVAHDASVLATADTIVIPAAEHHANITGSEQLPEGLAAAVALIPPTVRLVSICLASYVLAAAGLLDGRRATTHWYRTEHFIASYPAIEVEVDVLYVQSGRIFTSAGASAGVDLCLQLIRMDHGSRIANNVARRCVIPPWRDGGQAQYVERPVPPADDSSTSATRTFALRHLERPLPIAELAEYARMSRRTFTRRFRAEVGHSVGEWLTRQRIDLARTLLETTTLSIDRVAEQAGFGSASTLRDHFRASLGTSPSQYRRSFHE</sequence>